<dbReference type="RefSeq" id="WP_013568026.1">
    <property type="nucleotide sequence ID" value="NC_014963.1"/>
</dbReference>
<evidence type="ECO:0000256" key="4">
    <source>
        <dbReference type="ARBA" id="ARBA00022777"/>
    </source>
</evidence>
<dbReference type="Gene3D" id="3.30.420.40">
    <property type="match status" value="2"/>
</dbReference>
<dbReference type="InterPro" id="IPR043129">
    <property type="entry name" value="ATPase_NBD"/>
</dbReference>
<reference evidence="9 10" key="1">
    <citation type="journal article" date="2012" name="Stand. Genomic Sci.">
        <title>Complete genome sequence of Terriglobus saanensis type strain SP1PR4(T), an Acidobacteria from tundra soil.</title>
        <authorList>
            <person name="Rawat S.R."/>
            <person name="Mannisto M.K."/>
            <person name="Starovoytov V."/>
            <person name="Goodwin L."/>
            <person name="Nolan M."/>
            <person name="Hauser L."/>
            <person name="Land M."/>
            <person name="Davenport K.W."/>
            <person name="Woyke T."/>
            <person name="Haggblom M.M."/>
        </authorList>
    </citation>
    <scope>NUCLEOTIDE SEQUENCE</scope>
    <source>
        <strain evidence="10">ATCC BAA-1853 / DSM 23119 / SP1PR4</strain>
    </source>
</reference>
<accession>E8V1L2</accession>
<dbReference type="SUPFAM" id="SSF53067">
    <property type="entry name" value="Actin-like ATPase domain"/>
    <property type="match status" value="2"/>
</dbReference>
<dbReference type="InterPro" id="IPR013449">
    <property type="entry name" value="Rhamnulokinase"/>
</dbReference>
<gene>
    <name evidence="9" type="ordered locus">AciPR4_1470</name>
</gene>
<evidence type="ECO:0000256" key="3">
    <source>
        <dbReference type="ARBA" id="ARBA00022741"/>
    </source>
</evidence>
<evidence type="ECO:0000256" key="6">
    <source>
        <dbReference type="ARBA" id="ARBA00023308"/>
    </source>
</evidence>
<keyword evidence="3" id="KW-0547">Nucleotide-binding</keyword>
<dbReference type="GO" id="GO:0019301">
    <property type="term" value="P:rhamnose catabolic process"/>
    <property type="evidence" value="ECO:0007669"/>
    <property type="project" value="InterPro"/>
</dbReference>
<evidence type="ECO:0000313" key="9">
    <source>
        <dbReference type="EMBL" id="ADV82293.1"/>
    </source>
</evidence>
<dbReference type="InterPro" id="IPR050406">
    <property type="entry name" value="FGGY_Carb_Kinase"/>
</dbReference>
<keyword evidence="4 9" id="KW-0418">Kinase</keyword>
<proteinExistence type="inferred from homology"/>
<keyword evidence="6" id="KW-0684">Rhamnose metabolism</keyword>
<feature type="domain" description="Carbohydrate kinase FGGY C-terminal" evidence="8">
    <location>
        <begin position="277"/>
        <end position="460"/>
    </location>
</feature>
<dbReference type="GO" id="GO:0008993">
    <property type="term" value="F:rhamnulokinase activity"/>
    <property type="evidence" value="ECO:0007669"/>
    <property type="project" value="InterPro"/>
</dbReference>
<evidence type="ECO:0000259" key="8">
    <source>
        <dbReference type="Pfam" id="PF02782"/>
    </source>
</evidence>
<dbReference type="STRING" id="401053.AciPR4_1470"/>
<keyword evidence="5" id="KW-0067">ATP-binding</keyword>
<dbReference type="AlphaFoldDB" id="E8V1L2"/>
<keyword evidence="10" id="KW-1185">Reference proteome</keyword>
<evidence type="ECO:0000259" key="7">
    <source>
        <dbReference type="Pfam" id="PF00370"/>
    </source>
</evidence>
<dbReference type="eggNOG" id="COG1070">
    <property type="taxonomic scope" value="Bacteria"/>
</dbReference>
<dbReference type="EMBL" id="CP002467">
    <property type="protein sequence ID" value="ADV82293.1"/>
    <property type="molecule type" value="Genomic_DNA"/>
</dbReference>
<dbReference type="InterPro" id="IPR018484">
    <property type="entry name" value="FGGY_N"/>
</dbReference>
<dbReference type="CDD" id="cd07771">
    <property type="entry name" value="ASKHA_NBD_FGGY_RhaB-like"/>
    <property type="match status" value="1"/>
</dbReference>
<dbReference type="PANTHER" id="PTHR43095:SF2">
    <property type="entry name" value="GLUCONOKINASE"/>
    <property type="match status" value="1"/>
</dbReference>
<dbReference type="GO" id="GO:0005524">
    <property type="term" value="F:ATP binding"/>
    <property type="evidence" value="ECO:0007669"/>
    <property type="project" value="UniProtKB-KW"/>
</dbReference>
<dbReference type="Pfam" id="PF02782">
    <property type="entry name" value="FGGY_C"/>
    <property type="match status" value="1"/>
</dbReference>
<dbReference type="Proteomes" id="UP000006844">
    <property type="component" value="Chromosome"/>
</dbReference>
<dbReference type="InterPro" id="IPR018485">
    <property type="entry name" value="FGGY_C"/>
</dbReference>
<evidence type="ECO:0000313" key="10">
    <source>
        <dbReference type="Proteomes" id="UP000006844"/>
    </source>
</evidence>
<dbReference type="HOGENOM" id="CLU_039395_0_1_0"/>
<keyword evidence="2" id="KW-0808">Transferase</keyword>
<evidence type="ECO:0000256" key="5">
    <source>
        <dbReference type="ARBA" id="ARBA00022840"/>
    </source>
</evidence>
<dbReference type="Pfam" id="PF00370">
    <property type="entry name" value="FGGY_N"/>
    <property type="match status" value="1"/>
</dbReference>
<feature type="domain" description="Carbohydrate kinase FGGY N-terminal" evidence="7">
    <location>
        <begin position="30"/>
        <end position="268"/>
    </location>
</feature>
<dbReference type="PANTHER" id="PTHR43095">
    <property type="entry name" value="SUGAR KINASE"/>
    <property type="match status" value="1"/>
</dbReference>
<protein>
    <submittedName>
        <fullName evidence="9">Carbohydrate kinase, FGGY-like protein</fullName>
    </submittedName>
</protein>
<name>E8V1L2_TERSS</name>
<sequence>MSSSEGERVSKSAGQQVSGLTHPLDARALIAVDLGAESCRVSLLRWIQGDPSMQLVHRFANAASQRGSESASQRGLRWDLARIVEGVEEGLRRCVEIATEGIRSIAVDGWAVDYVRLSPTGDAVADPFCYRDTRCAEAEISLHERIALEHLRALTGVQMQSLNTVYQLHADALAGEAGTWVNLPEYLLYRWGGEKVSERTNATHTGLVGLDGAWSPEIFAAAGVRVEDAPRIVEAGTVVGEYSGTIAGLRGARLIAPCCHDTASAVAGIPASGDDWAYISSGTWSLVGTVLDSACLSDQATQENFTNLGAAGGRVLFHKGMHGMWLLRQCMEEWNTDDVAGLVAAAHAAEGFSPEELIAVEHASLAQPGGMPDKIHALWDGVALEPARMARLIFESLAMRYAEVVRGIEEMTGKKLRRIYVVGGGSQNFLLNELTAKATGVEVLRGAVESSTVGNFAVQMGTLEGDVSAGSVAGWAEIVGRGASA</sequence>
<organism evidence="9 10">
    <name type="scientific">Terriglobus saanensis (strain ATCC BAA-1853 / DSM 23119 / SP1PR4)</name>
    <dbReference type="NCBI Taxonomy" id="401053"/>
    <lineage>
        <taxon>Bacteria</taxon>
        <taxon>Pseudomonadati</taxon>
        <taxon>Acidobacteriota</taxon>
        <taxon>Terriglobia</taxon>
        <taxon>Terriglobales</taxon>
        <taxon>Acidobacteriaceae</taxon>
        <taxon>Terriglobus</taxon>
    </lineage>
</organism>
<evidence type="ECO:0000256" key="1">
    <source>
        <dbReference type="ARBA" id="ARBA00009156"/>
    </source>
</evidence>
<dbReference type="KEGG" id="tsa:AciPR4_1470"/>
<comment type="similarity">
    <text evidence="1">Belongs to the FGGY kinase family.</text>
</comment>
<evidence type="ECO:0000256" key="2">
    <source>
        <dbReference type="ARBA" id="ARBA00022679"/>
    </source>
</evidence>